<proteinExistence type="predicted"/>
<dbReference type="HOGENOM" id="CLU_048127_3_0_1"/>
<organism evidence="2 3">
    <name type="scientific">Globisporangium ultimum (strain ATCC 200006 / CBS 805.95 / DAOM BR144)</name>
    <name type="common">Pythium ultimum</name>
    <dbReference type="NCBI Taxonomy" id="431595"/>
    <lineage>
        <taxon>Eukaryota</taxon>
        <taxon>Sar</taxon>
        <taxon>Stramenopiles</taxon>
        <taxon>Oomycota</taxon>
        <taxon>Peronosporomycetes</taxon>
        <taxon>Pythiales</taxon>
        <taxon>Pythiaceae</taxon>
        <taxon>Globisporangium</taxon>
    </lineage>
</organism>
<dbReference type="GO" id="GO:0006281">
    <property type="term" value="P:DNA repair"/>
    <property type="evidence" value="ECO:0007669"/>
    <property type="project" value="InterPro"/>
</dbReference>
<accession>K3WYB7</accession>
<reference evidence="3" key="2">
    <citation type="submission" date="2010-04" db="EMBL/GenBank/DDBJ databases">
        <authorList>
            <person name="Buell R."/>
            <person name="Hamilton J."/>
            <person name="Hostetler J."/>
        </authorList>
    </citation>
    <scope>NUCLEOTIDE SEQUENCE [LARGE SCALE GENOMIC DNA]</scope>
    <source>
        <strain evidence="3">DAOM:BR144</strain>
    </source>
</reference>
<dbReference type="Proteomes" id="UP000019132">
    <property type="component" value="Unassembled WGS sequence"/>
</dbReference>
<dbReference type="EMBL" id="GL376624">
    <property type="status" value="NOT_ANNOTATED_CDS"/>
    <property type="molecule type" value="Genomic_DNA"/>
</dbReference>
<dbReference type="SUPFAM" id="SSF48150">
    <property type="entry name" value="DNA-glycosylase"/>
    <property type="match status" value="1"/>
</dbReference>
<dbReference type="InParanoid" id="K3WYB7"/>
<reference evidence="2" key="3">
    <citation type="submission" date="2015-02" db="UniProtKB">
        <authorList>
            <consortium name="EnsemblProtists"/>
        </authorList>
    </citation>
    <scope>IDENTIFICATION</scope>
    <source>
        <strain evidence="2">DAOM BR144</strain>
    </source>
</reference>
<dbReference type="VEuPathDB" id="FungiDB:PYU1_G009948"/>
<dbReference type="InterPro" id="IPR011257">
    <property type="entry name" value="DNA_glycosylase"/>
</dbReference>
<dbReference type="Gene3D" id="1.10.340.30">
    <property type="entry name" value="Hypothetical protein, domain 2"/>
    <property type="match status" value="1"/>
</dbReference>
<dbReference type="STRING" id="431595.K3WYB7"/>
<dbReference type="PANTHER" id="PTHR21521:SF0">
    <property type="entry name" value="AMUN, ISOFORM A"/>
    <property type="match status" value="1"/>
</dbReference>
<sequence>MTLWTSADAGEWATVWARYRDVVASVQKENLVELDEWIQTTLPVVLHERDPKPFITQSELVKLMEWKLKKGKWRPSLMKYIENLSAPAVKKASEKALTGLKNGGPLKSAIEALCELKGVGPATASVVLAAYDNNVPFMGDEALEAIAHIIGARKYTLGHYLNFATQLAEKAKWLNEQQTKSEDSGDEEGASTWSSQRVQLCLYAAAQDTNGDGQKKKSKAVSPKPKATKSKAATDPDGEDESEGTKSSRPMRKRRKA</sequence>
<name>K3WYB7_GLOUD</name>
<protein>
    <submittedName>
        <fullName evidence="2">Uncharacterized protein</fullName>
    </submittedName>
</protein>
<evidence type="ECO:0000256" key="1">
    <source>
        <dbReference type="SAM" id="MobiDB-lite"/>
    </source>
</evidence>
<dbReference type="OMA" id="NKVDPQQ"/>
<feature type="region of interest" description="Disordered" evidence="1">
    <location>
        <begin position="209"/>
        <end position="257"/>
    </location>
</feature>
<evidence type="ECO:0000313" key="3">
    <source>
        <dbReference type="Proteomes" id="UP000019132"/>
    </source>
</evidence>
<keyword evidence="3" id="KW-1185">Reference proteome</keyword>
<dbReference type="GO" id="GO:0003824">
    <property type="term" value="F:catalytic activity"/>
    <property type="evidence" value="ECO:0007669"/>
    <property type="project" value="InterPro"/>
</dbReference>
<evidence type="ECO:0000313" key="2">
    <source>
        <dbReference type="EnsemblProtists" id="PYU1_T009966"/>
    </source>
</evidence>
<dbReference type="eggNOG" id="ENOG502QR55">
    <property type="taxonomic scope" value="Eukaryota"/>
</dbReference>
<reference evidence="3" key="1">
    <citation type="journal article" date="2010" name="Genome Biol.">
        <title>Genome sequence of the necrotrophic plant pathogen Pythium ultimum reveals original pathogenicity mechanisms and effector repertoire.</title>
        <authorList>
            <person name="Levesque C.A."/>
            <person name="Brouwer H."/>
            <person name="Cano L."/>
            <person name="Hamilton J.P."/>
            <person name="Holt C."/>
            <person name="Huitema E."/>
            <person name="Raffaele S."/>
            <person name="Robideau G.P."/>
            <person name="Thines M."/>
            <person name="Win J."/>
            <person name="Zerillo M.M."/>
            <person name="Beakes G.W."/>
            <person name="Boore J.L."/>
            <person name="Busam D."/>
            <person name="Dumas B."/>
            <person name="Ferriera S."/>
            <person name="Fuerstenberg S.I."/>
            <person name="Gachon C.M."/>
            <person name="Gaulin E."/>
            <person name="Govers F."/>
            <person name="Grenville-Briggs L."/>
            <person name="Horner N."/>
            <person name="Hostetler J."/>
            <person name="Jiang R.H."/>
            <person name="Johnson J."/>
            <person name="Krajaejun T."/>
            <person name="Lin H."/>
            <person name="Meijer H.J."/>
            <person name="Moore B."/>
            <person name="Morris P."/>
            <person name="Phuntmart V."/>
            <person name="Puiu D."/>
            <person name="Shetty J."/>
            <person name="Stajich J.E."/>
            <person name="Tripathy S."/>
            <person name="Wawra S."/>
            <person name="van West P."/>
            <person name="Whitty B.R."/>
            <person name="Coutinho P.M."/>
            <person name="Henrissat B."/>
            <person name="Martin F."/>
            <person name="Thomas P.D."/>
            <person name="Tyler B.M."/>
            <person name="De Vries R.P."/>
            <person name="Kamoun S."/>
            <person name="Yandell M."/>
            <person name="Tisserat N."/>
            <person name="Buell C.R."/>
        </authorList>
    </citation>
    <scope>NUCLEOTIDE SEQUENCE</scope>
    <source>
        <strain evidence="3">DAOM:BR144</strain>
    </source>
</reference>
<dbReference type="AlphaFoldDB" id="K3WYB7"/>
<feature type="compositionally biased region" description="Low complexity" evidence="1">
    <location>
        <begin position="220"/>
        <end position="233"/>
    </location>
</feature>
<dbReference type="PANTHER" id="PTHR21521">
    <property type="entry name" value="AMUN, ISOFORM A"/>
    <property type="match status" value="1"/>
</dbReference>
<dbReference type="EnsemblProtists" id="PYU1_T009966">
    <property type="protein sequence ID" value="PYU1_T009966"/>
    <property type="gene ID" value="PYU1_G009948"/>
</dbReference>